<dbReference type="GO" id="GO:0016989">
    <property type="term" value="F:sigma factor antagonist activity"/>
    <property type="evidence" value="ECO:0007669"/>
    <property type="project" value="TreeGrafter"/>
</dbReference>
<dbReference type="Proteomes" id="UP000249547">
    <property type="component" value="Unassembled WGS sequence"/>
</dbReference>
<accession>A0A327QWA0</accession>
<feature type="domain" description="Protein FecR C-terminal" evidence="2">
    <location>
        <begin position="343"/>
        <end position="409"/>
    </location>
</feature>
<dbReference type="Gene3D" id="2.60.120.1440">
    <property type="match status" value="1"/>
</dbReference>
<reference evidence="3 4" key="1">
    <citation type="submission" date="2018-06" db="EMBL/GenBank/DDBJ databases">
        <title>Genomic Encyclopedia of Archaeal and Bacterial Type Strains, Phase II (KMG-II): from individual species to whole genera.</title>
        <authorList>
            <person name="Goeker M."/>
        </authorList>
    </citation>
    <scope>NUCLEOTIDE SEQUENCE [LARGE SCALE GENOMIC DNA]</scope>
    <source>
        <strain evidence="3 4">DSM 23857</strain>
    </source>
</reference>
<dbReference type="InterPro" id="IPR032508">
    <property type="entry name" value="FecR_C"/>
</dbReference>
<sequence>MPTGDFATMNFDYDDRIAALLHKKLVGETLLAEEQQLLEDWASQSADNAALLNKIQNEASVHKMLQTWYNIEQNREENKGRFFSQLAALSKESQQPKFNFFKSRIVRYAAAAVVLMGVSTYALLHSDLHQPATRKVVALKETTPIAPGRDGAILTLADGSQLVLDSAGNGVVASQNGANVVLQNGQLTYNAADLQPGEIVYNNVRTPKGRQFKLVLPDGTKVWLNAASSIKYPTAFSGKERHVELQGEAYFEVAQNEQLPFKVQTGEATEIQVLGTSFNINAYTNEHSIRTTLLEGAVRINAYSHTATLKPGQQAAVKPQLSQMVILNAVDTDQILAWKNGLFNFENASLDEIMRQLERWYDIEVVYEKGIPAARFGGWINKQNTLQDVLQILESSNVHFHLEGRKLIVMP</sequence>
<dbReference type="RefSeq" id="WP_111597054.1">
    <property type="nucleotide sequence ID" value="NZ_QLLL01000002.1"/>
</dbReference>
<dbReference type="PANTHER" id="PTHR30273">
    <property type="entry name" value="PERIPLASMIC SIGNAL SENSOR AND SIGMA FACTOR ACTIVATOR FECR-RELATED"/>
    <property type="match status" value="1"/>
</dbReference>
<dbReference type="AlphaFoldDB" id="A0A327QWA0"/>
<evidence type="ECO:0000313" key="4">
    <source>
        <dbReference type="Proteomes" id="UP000249547"/>
    </source>
</evidence>
<dbReference type="Gene3D" id="3.55.50.30">
    <property type="match status" value="1"/>
</dbReference>
<dbReference type="InterPro" id="IPR006860">
    <property type="entry name" value="FecR"/>
</dbReference>
<dbReference type="Pfam" id="PF16344">
    <property type="entry name" value="FecR_C"/>
    <property type="match status" value="1"/>
</dbReference>
<feature type="domain" description="FecR protein" evidence="1">
    <location>
        <begin position="203"/>
        <end position="299"/>
    </location>
</feature>
<keyword evidence="4" id="KW-1185">Reference proteome</keyword>
<evidence type="ECO:0000259" key="2">
    <source>
        <dbReference type="Pfam" id="PF16344"/>
    </source>
</evidence>
<dbReference type="EMBL" id="QLLL01000002">
    <property type="protein sequence ID" value="RAJ08630.1"/>
    <property type="molecule type" value="Genomic_DNA"/>
</dbReference>
<dbReference type="FunFam" id="2.60.120.1440:FF:000001">
    <property type="entry name" value="Putative anti-sigma factor"/>
    <property type="match status" value="1"/>
</dbReference>
<evidence type="ECO:0000313" key="3">
    <source>
        <dbReference type="EMBL" id="RAJ08630.1"/>
    </source>
</evidence>
<dbReference type="PANTHER" id="PTHR30273:SF2">
    <property type="entry name" value="PROTEIN FECR"/>
    <property type="match status" value="1"/>
</dbReference>
<proteinExistence type="predicted"/>
<organism evidence="3 4">
    <name type="scientific">Chitinophaga skermanii</name>
    <dbReference type="NCBI Taxonomy" id="331697"/>
    <lineage>
        <taxon>Bacteria</taxon>
        <taxon>Pseudomonadati</taxon>
        <taxon>Bacteroidota</taxon>
        <taxon>Chitinophagia</taxon>
        <taxon>Chitinophagales</taxon>
        <taxon>Chitinophagaceae</taxon>
        <taxon>Chitinophaga</taxon>
    </lineage>
</organism>
<dbReference type="OrthoDB" id="641696at2"/>
<protein>
    <submittedName>
        <fullName evidence="3">FecR family protein</fullName>
    </submittedName>
</protein>
<evidence type="ECO:0000259" key="1">
    <source>
        <dbReference type="Pfam" id="PF04773"/>
    </source>
</evidence>
<comment type="caution">
    <text evidence="3">The sequence shown here is derived from an EMBL/GenBank/DDBJ whole genome shotgun (WGS) entry which is preliminary data.</text>
</comment>
<gene>
    <name evidence="3" type="ORF">LX64_01284</name>
</gene>
<name>A0A327QWA0_9BACT</name>
<dbReference type="InterPro" id="IPR012373">
    <property type="entry name" value="Ferrdict_sens_TM"/>
</dbReference>
<dbReference type="Pfam" id="PF04773">
    <property type="entry name" value="FecR"/>
    <property type="match status" value="1"/>
</dbReference>